<gene>
    <name evidence="3" type="ORF">GPM918_LOCUS25722</name>
    <name evidence="2" type="ORF">OVA965_LOCUS24395</name>
    <name evidence="4" type="ORF">SRO942_LOCUS25752</name>
    <name evidence="5" type="ORF">TMI583_LOCUS25114</name>
</gene>
<dbReference type="GO" id="GO:0004866">
    <property type="term" value="F:endopeptidase inhibitor activity"/>
    <property type="evidence" value="ECO:0007669"/>
    <property type="project" value="InterPro"/>
</dbReference>
<dbReference type="InterPro" id="IPR051802">
    <property type="entry name" value="YfhM-like"/>
</dbReference>
<dbReference type="InterPro" id="IPR002890">
    <property type="entry name" value="MG2"/>
</dbReference>
<evidence type="ECO:0000259" key="1">
    <source>
        <dbReference type="Pfam" id="PF01835"/>
    </source>
</evidence>
<evidence type="ECO:0000313" key="6">
    <source>
        <dbReference type="Proteomes" id="UP000663829"/>
    </source>
</evidence>
<evidence type="ECO:0000313" key="4">
    <source>
        <dbReference type="EMBL" id="CAF4005959.1"/>
    </source>
</evidence>
<dbReference type="PANTHER" id="PTHR40094">
    <property type="entry name" value="ALPHA-2-MACROGLOBULIN HOMOLOG"/>
    <property type="match status" value="1"/>
</dbReference>
<keyword evidence="6" id="KW-1185">Reference proteome</keyword>
<dbReference type="Proteomes" id="UP000681722">
    <property type="component" value="Unassembled WGS sequence"/>
</dbReference>
<dbReference type="EMBL" id="CAJOBC010010968">
    <property type="protein sequence ID" value="CAF4005959.1"/>
    <property type="molecule type" value="Genomic_DNA"/>
</dbReference>
<comment type="caution">
    <text evidence="3">The sequence shown here is derived from an EMBL/GenBank/DDBJ whole genome shotgun (WGS) entry which is preliminary data.</text>
</comment>
<dbReference type="Proteomes" id="UP000677228">
    <property type="component" value="Unassembled WGS sequence"/>
</dbReference>
<evidence type="ECO:0000313" key="3">
    <source>
        <dbReference type="EMBL" id="CAF1242384.1"/>
    </source>
</evidence>
<name>A0A814ZJ76_9BILA</name>
<evidence type="ECO:0000313" key="2">
    <source>
        <dbReference type="EMBL" id="CAF1209859.1"/>
    </source>
</evidence>
<dbReference type="Gene3D" id="2.60.40.1930">
    <property type="match status" value="1"/>
</dbReference>
<dbReference type="EMBL" id="CAJNOQ010010084">
    <property type="protein sequence ID" value="CAF1242384.1"/>
    <property type="molecule type" value="Genomic_DNA"/>
</dbReference>
<dbReference type="PANTHER" id="PTHR40094:SF1">
    <property type="entry name" value="UBIQUITIN DOMAIN-CONTAINING PROTEIN"/>
    <property type="match status" value="1"/>
</dbReference>
<organism evidence="3 6">
    <name type="scientific">Didymodactylos carnosus</name>
    <dbReference type="NCBI Taxonomy" id="1234261"/>
    <lineage>
        <taxon>Eukaryota</taxon>
        <taxon>Metazoa</taxon>
        <taxon>Spiralia</taxon>
        <taxon>Gnathifera</taxon>
        <taxon>Rotifera</taxon>
        <taxon>Eurotatoria</taxon>
        <taxon>Bdelloidea</taxon>
        <taxon>Philodinida</taxon>
        <taxon>Philodinidae</taxon>
        <taxon>Didymodactylos</taxon>
    </lineage>
</organism>
<proteinExistence type="predicted"/>
<dbReference type="EMBL" id="CAJNOK010014680">
    <property type="protein sequence ID" value="CAF1209859.1"/>
    <property type="molecule type" value="Genomic_DNA"/>
</dbReference>
<dbReference type="EMBL" id="CAJOBA010036212">
    <property type="protein sequence ID" value="CAF4018871.1"/>
    <property type="molecule type" value="Genomic_DNA"/>
</dbReference>
<feature type="domain" description="Macroglobulin" evidence="1">
    <location>
        <begin position="80"/>
        <end position="178"/>
    </location>
</feature>
<sequence>MDLILTAWVTELMTGASVSQATVSVFDKKQETNQQGLCTIRTLSTENNERGILVVEKDEDTCMVVDIYHGKSNFNAYVWHVFNDRGLYKPNEDVHIKGYVRLLKEESEAKLPSYAQGTIHYTINDSRGQKLEESKVRLNNYGAFDMKFKLPDNVNLGDGSIHFSLSDLATNKTHYFKVQEFRKPEYEVSSMHRPTTPHYCHSTIDGYVIATCE</sequence>
<dbReference type="AlphaFoldDB" id="A0A814ZJ76"/>
<dbReference type="Proteomes" id="UP000663829">
    <property type="component" value="Unassembled WGS sequence"/>
</dbReference>
<evidence type="ECO:0000313" key="5">
    <source>
        <dbReference type="EMBL" id="CAF4018871.1"/>
    </source>
</evidence>
<accession>A0A814ZJ76</accession>
<dbReference type="OrthoDB" id="9980391at2759"/>
<dbReference type="Pfam" id="PF01835">
    <property type="entry name" value="MG2"/>
    <property type="match status" value="1"/>
</dbReference>
<protein>
    <recommendedName>
        <fullName evidence="1">Macroglobulin domain-containing protein</fullName>
    </recommendedName>
</protein>
<dbReference type="Proteomes" id="UP000682733">
    <property type="component" value="Unassembled WGS sequence"/>
</dbReference>
<reference evidence="3" key="1">
    <citation type="submission" date="2021-02" db="EMBL/GenBank/DDBJ databases">
        <authorList>
            <person name="Nowell W R."/>
        </authorList>
    </citation>
    <scope>NUCLEOTIDE SEQUENCE</scope>
</reference>